<protein>
    <submittedName>
        <fullName evidence="1">Uncharacterized protein</fullName>
    </submittedName>
</protein>
<name>A0ACC0WVU9_9STRA</name>
<comment type="caution">
    <text evidence="1">The sequence shown here is derived from an EMBL/GenBank/DDBJ whole genome shotgun (WGS) entry which is preliminary data.</text>
</comment>
<reference evidence="1 2" key="1">
    <citation type="journal article" date="2022" name="bioRxiv">
        <title>The genome of the oomycete Peronosclerospora sorghi, a cosmopolitan pathogen of maize and sorghum, is inflated with dispersed pseudogenes.</title>
        <authorList>
            <person name="Fletcher K."/>
            <person name="Martin F."/>
            <person name="Isakeit T."/>
            <person name="Cavanaugh K."/>
            <person name="Magill C."/>
            <person name="Michelmore R."/>
        </authorList>
    </citation>
    <scope>NUCLEOTIDE SEQUENCE [LARGE SCALE GENOMIC DNA]</scope>
    <source>
        <strain evidence="1">P6</strain>
    </source>
</reference>
<dbReference type="Proteomes" id="UP001163321">
    <property type="component" value="Chromosome 1"/>
</dbReference>
<accession>A0ACC0WVU9</accession>
<dbReference type="EMBL" id="CM047580">
    <property type="protein sequence ID" value="KAI9921978.1"/>
    <property type="molecule type" value="Genomic_DNA"/>
</dbReference>
<organism evidence="1 2">
    <name type="scientific">Peronosclerospora sorghi</name>
    <dbReference type="NCBI Taxonomy" id="230839"/>
    <lineage>
        <taxon>Eukaryota</taxon>
        <taxon>Sar</taxon>
        <taxon>Stramenopiles</taxon>
        <taxon>Oomycota</taxon>
        <taxon>Peronosporomycetes</taxon>
        <taxon>Peronosporales</taxon>
        <taxon>Peronosporaceae</taxon>
        <taxon>Peronosclerospora</taxon>
    </lineage>
</organism>
<keyword evidence="2" id="KW-1185">Reference proteome</keyword>
<proteinExistence type="predicted"/>
<sequence>MKFMYAPAAIVAYCQCFRLNSLLFSDSVLVSWIGWNVPDFTKMITSIFASSYA</sequence>
<evidence type="ECO:0000313" key="1">
    <source>
        <dbReference type="EMBL" id="KAI9921978.1"/>
    </source>
</evidence>
<gene>
    <name evidence="1" type="ORF">PsorP6_002249</name>
</gene>
<evidence type="ECO:0000313" key="2">
    <source>
        <dbReference type="Proteomes" id="UP001163321"/>
    </source>
</evidence>